<keyword evidence="1" id="KW-0472">Membrane</keyword>
<keyword evidence="1" id="KW-1133">Transmembrane helix</keyword>
<feature type="transmembrane region" description="Helical" evidence="1">
    <location>
        <begin position="41"/>
        <end position="63"/>
    </location>
</feature>
<feature type="transmembrane region" description="Helical" evidence="1">
    <location>
        <begin position="155"/>
        <end position="177"/>
    </location>
</feature>
<feature type="transmembrane region" description="Helical" evidence="1">
    <location>
        <begin position="127"/>
        <end position="149"/>
    </location>
</feature>
<gene>
    <name evidence="2" type="ORF">Pen02_41070</name>
</gene>
<sequence length="202" mass="20546">MLGMDPDFAILLAIAAVWLAAGLVVDGLPQLRAARPLRRRTGLLLALVGSGLAGLAGVLLAGLVETEPTLADRTAVGLALPAVPAVVVAALTVRRLRQLRGGAGAFASAPETPAPPALRAAAAHPMIALPVQVTGLVMLPGLVTATGLVPLTSPGMIGVVLTAAVLAVGTIGVRHALRHSRLVERAVTIRSRSSRTTRILHV</sequence>
<feature type="transmembrane region" description="Helical" evidence="1">
    <location>
        <begin position="75"/>
        <end position="93"/>
    </location>
</feature>
<organism evidence="2 3">
    <name type="scientific">Plantactinospora endophytica</name>
    <dbReference type="NCBI Taxonomy" id="673535"/>
    <lineage>
        <taxon>Bacteria</taxon>
        <taxon>Bacillati</taxon>
        <taxon>Actinomycetota</taxon>
        <taxon>Actinomycetes</taxon>
        <taxon>Micromonosporales</taxon>
        <taxon>Micromonosporaceae</taxon>
        <taxon>Plantactinospora</taxon>
    </lineage>
</organism>
<dbReference type="EMBL" id="BONW01000019">
    <property type="protein sequence ID" value="GIG89171.1"/>
    <property type="molecule type" value="Genomic_DNA"/>
</dbReference>
<evidence type="ECO:0000256" key="1">
    <source>
        <dbReference type="SAM" id="Phobius"/>
    </source>
</evidence>
<evidence type="ECO:0000313" key="2">
    <source>
        <dbReference type="EMBL" id="GIG89171.1"/>
    </source>
</evidence>
<keyword evidence="3" id="KW-1185">Reference proteome</keyword>
<keyword evidence="1" id="KW-0812">Transmembrane</keyword>
<evidence type="ECO:0000313" key="3">
    <source>
        <dbReference type="Proteomes" id="UP000646749"/>
    </source>
</evidence>
<reference evidence="2 3" key="1">
    <citation type="submission" date="2021-01" db="EMBL/GenBank/DDBJ databases">
        <title>Whole genome shotgun sequence of Plantactinospora endophytica NBRC 110450.</title>
        <authorList>
            <person name="Komaki H."/>
            <person name="Tamura T."/>
        </authorList>
    </citation>
    <scope>NUCLEOTIDE SEQUENCE [LARGE SCALE GENOMIC DNA]</scope>
    <source>
        <strain evidence="2 3">NBRC 110450</strain>
    </source>
</reference>
<feature type="transmembrane region" description="Helical" evidence="1">
    <location>
        <begin position="6"/>
        <end position="29"/>
    </location>
</feature>
<name>A0ABQ4E3B0_9ACTN</name>
<dbReference type="Proteomes" id="UP000646749">
    <property type="component" value="Unassembled WGS sequence"/>
</dbReference>
<protein>
    <submittedName>
        <fullName evidence="2">Uncharacterized protein</fullName>
    </submittedName>
</protein>
<accession>A0ABQ4E3B0</accession>
<proteinExistence type="predicted"/>
<comment type="caution">
    <text evidence="2">The sequence shown here is derived from an EMBL/GenBank/DDBJ whole genome shotgun (WGS) entry which is preliminary data.</text>
</comment>